<dbReference type="InterPro" id="IPR006015">
    <property type="entry name" value="Universal_stress_UspA"/>
</dbReference>
<organism evidence="3 4">
    <name type="scientific">Sphingobium yanoikuyae</name>
    <name type="common">Sphingomonas yanoikuyae</name>
    <dbReference type="NCBI Taxonomy" id="13690"/>
    <lineage>
        <taxon>Bacteria</taxon>
        <taxon>Pseudomonadati</taxon>
        <taxon>Pseudomonadota</taxon>
        <taxon>Alphaproteobacteria</taxon>
        <taxon>Sphingomonadales</taxon>
        <taxon>Sphingomonadaceae</taxon>
        <taxon>Sphingobium</taxon>
    </lineage>
</organism>
<name>A0A6P1GN37_SPHYA</name>
<dbReference type="CDD" id="cd00293">
    <property type="entry name" value="USP-like"/>
    <property type="match status" value="2"/>
</dbReference>
<dbReference type="AlphaFoldDB" id="A0A6P1GN37"/>
<evidence type="ECO:0000256" key="1">
    <source>
        <dbReference type="ARBA" id="ARBA00008791"/>
    </source>
</evidence>
<evidence type="ECO:0000313" key="4">
    <source>
        <dbReference type="Proteomes" id="UP000464086"/>
    </source>
</evidence>
<feature type="domain" description="UspA" evidence="2">
    <location>
        <begin position="213"/>
        <end position="283"/>
    </location>
</feature>
<sequence>MTKILACIDASAYAASVCDLAAWASKRLDLPVELLHVVQRKDAVAQRHDLSGAIGLGAKTDLLEELTKLEEADARLQVERGRILLATMAERLQADGAKAVASLHRHGGIVETILERESDARVVVIGKRGASHEFASDHIGSKIERVVRASAKPVLIASRAVTQPQSVVLAYDGSKAADRALERVANSPLFDGLPVHVVTVGPDDEKHRKLLDNAGAVLAGGPSVELTVVQGKPEDAIAEVVGKTPDALLVMGAYGHSPLRTLIVGSTTTTLIRTVHVPVLLVR</sequence>
<dbReference type="Pfam" id="PF00582">
    <property type="entry name" value="Usp"/>
    <property type="match status" value="2"/>
</dbReference>
<dbReference type="RefSeq" id="WP_159367763.1">
    <property type="nucleotide sequence ID" value="NZ_CP047218.1"/>
</dbReference>
<dbReference type="Proteomes" id="UP000464086">
    <property type="component" value="Chromosome"/>
</dbReference>
<comment type="similarity">
    <text evidence="1">Belongs to the universal stress protein A family.</text>
</comment>
<proteinExistence type="inferred from homology"/>
<reference evidence="3 4" key="1">
    <citation type="submission" date="2019-12" db="EMBL/GenBank/DDBJ databases">
        <title>Functional and genomic insights into the Sphingobium yanoikuyae YC-JY1, a bacterium efficiently degrading bisphenol A.</title>
        <authorList>
            <person name="Jia Y."/>
            <person name="Li X."/>
            <person name="Wang J."/>
            <person name="Eltoukhy A."/>
            <person name="Lamraoui I."/>
            <person name="Yan Y."/>
        </authorList>
    </citation>
    <scope>NUCLEOTIDE SEQUENCE [LARGE SCALE GENOMIC DNA]</scope>
    <source>
        <strain evidence="3 4">YC-JY1</strain>
    </source>
</reference>
<accession>A0A6P1GN37</accession>
<dbReference type="InterPro" id="IPR006016">
    <property type="entry name" value="UspA"/>
</dbReference>
<evidence type="ECO:0000259" key="2">
    <source>
        <dbReference type="Pfam" id="PF00582"/>
    </source>
</evidence>
<dbReference type="PRINTS" id="PR01438">
    <property type="entry name" value="UNVRSLSTRESS"/>
</dbReference>
<evidence type="ECO:0000313" key="3">
    <source>
        <dbReference type="EMBL" id="QHD69664.1"/>
    </source>
</evidence>
<dbReference type="PANTHER" id="PTHR46268:SF15">
    <property type="entry name" value="UNIVERSAL STRESS PROTEIN HP_0031"/>
    <property type="match status" value="1"/>
</dbReference>
<dbReference type="SUPFAM" id="SSF52402">
    <property type="entry name" value="Adenine nucleotide alpha hydrolases-like"/>
    <property type="match status" value="2"/>
</dbReference>
<feature type="domain" description="UspA" evidence="2">
    <location>
        <begin position="2"/>
        <end position="156"/>
    </location>
</feature>
<gene>
    <name evidence="3" type="ORF">GS397_23255</name>
</gene>
<protein>
    <submittedName>
        <fullName evidence="3">Universal stress protein</fullName>
    </submittedName>
</protein>
<dbReference type="Gene3D" id="3.40.50.12370">
    <property type="match status" value="1"/>
</dbReference>
<dbReference type="PANTHER" id="PTHR46268">
    <property type="entry name" value="STRESS RESPONSE PROTEIN NHAX"/>
    <property type="match status" value="1"/>
</dbReference>
<dbReference type="EMBL" id="CP047218">
    <property type="protein sequence ID" value="QHD69664.1"/>
    <property type="molecule type" value="Genomic_DNA"/>
</dbReference>